<keyword evidence="2" id="KW-0963">Cytoplasm</keyword>
<evidence type="ECO:0000256" key="1">
    <source>
        <dbReference type="ARBA" id="ARBA00023125"/>
    </source>
</evidence>
<comment type="caution">
    <text evidence="3">The sequence shown here is derived from an EMBL/GenBank/DDBJ whole genome shotgun (WGS) entry which is preliminary data.</text>
</comment>
<dbReference type="PANTHER" id="PTHR33449:SF1">
    <property type="entry name" value="NUCLEOID-ASSOCIATED PROTEIN YBAB"/>
    <property type="match status" value="1"/>
</dbReference>
<dbReference type="GO" id="GO:0043590">
    <property type="term" value="C:bacterial nucleoid"/>
    <property type="evidence" value="ECO:0007669"/>
    <property type="project" value="UniProtKB-UniRule"/>
</dbReference>
<dbReference type="PIRSF" id="PIRSF004555">
    <property type="entry name" value="UCP004555"/>
    <property type="match status" value="1"/>
</dbReference>
<reference evidence="3 4" key="1">
    <citation type="submission" date="2017-03" db="EMBL/GenBank/DDBJ databases">
        <title>Draft Genome sequence of Marispirochaeta sp. strain JC444.</title>
        <authorList>
            <person name="Shivani Y."/>
            <person name="Subhash Y."/>
            <person name="Sasikala C."/>
            <person name="Ramana C."/>
        </authorList>
    </citation>
    <scope>NUCLEOTIDE SEQUENCE [LARGE SCALE GENOMIC DNA]</scope>
    <source>
        <strain evidence="3 4">JC444</strain>
    </source>
</reference>
<dbReference type="AlphaFoldDB" id="A0A1Y1RXZ1"/>
<dbReference type="RefSeq" id="WP_083051014.1">
    <property type="nucleotide sequence ID" value="NZ_CAXXQO010000003.1"/>
</dbReference>
<dbReference type="GO" id="GO:0003677">
    <property type="term" value="F:DNA binding"/>
    <property type="evidence" value="ECO:0007669"/>
    <property type="project" value="UniProtKB-UniRule"/>
</dbReference>
<sequence length="105" mass="11229">MNPFEMLKNLQSLQSGMQEMQGKLAEINVTGTAGGEMVRVSMNGQMMVTGVHIEPEAVDPEDVGMLEDLVRAALSDAMAKIKEAIQQEVSSMTGGMPIPPGFMGM</sequence>
<organism evidence="3 4">
    <name type="scientific">Marispirochaeta aestuarii</name>
    <dbReference type="NCBI Taxonomy" id="1963862"/>
    <lineage>
        <taxon>Bacteria</taxon>
        <taxon>Pseudomonadati</taxon>
        <taxon>Spirochaetota</taxon>
        <taxon>Spirochaetia</taxon>
        <taxon>Spirochaetales</taxon>
        <taxon>Spirochaetaceae</taxon>
        <taxon>Marispirochaeta</taxon>
    </lineage>
</organism>
<dbReference type="NCBIfam" id="TIGR00103">
    <property type="entry name" value="DNA_YbaB_EbfC"/>
    <property type="match status" value="1"/>
</dbReference>
<dbReference type="InterPro" id="IPR036894">
    <property type="entry name" value="YbaB-like_sf"/>
</dbReference>
<dbReference type="PANTHER" id="PTHR33449">
    <property type="entry name" value="NUCLEOID-ASSOCIATED PROTEIN YBAB"/>
    <property type="match status" value="1"/>
</dbReference>
<comment type="subcellular location">
    <subcellularLocation>
        <location evidence="2">Cytoplasm</location>
        <location evidence="2">Nucleoid</location>
    </subcellularLocation>
</comment>
<dbReference type="Pfam" id="PF02575">
    <property type="entry name" value="YbaB_DNA_bd"/>
    <property type="match status" value="1"/>
</dbReference>
<dbReference type="Gene3D" id="3.30.1310.10">
    <property type="entry name" value="Nucleoid-associated protein YbaB-like domain"/>
    <property type="match status" value="1"/>
</dbReference>
<accession>A0A1Y1RXZ1</accession>
<proteinExistence type="inferred from homology"/>
<keyword evidence="4" id="KW-1185">Reference proteome</keyword>
<comment type="subunit">
    <text evidence="2">Homodimer.</text>
</comment>
<protein>
    <recommendedName>
        <fullName evidence="2">Nucleoid-associated protein B4O97_11635</fullName>
    </recommendedName>
</protein>
<evidence type="ECO:0000313" key="3">
    <source>
        <dbReference type="EMBL" id="ORC34599.1"/>
    </source>
</evidence>
<dbReference type="STRING" id="1963862.B4O97_11635"/>
<dbReference type="OrthoDB" id="9795263at2"/>
<dbReference type="Proteomes" id="UP000192343">
    <property type="component" value="Unassembled WGS sequence"/>
</dbReference>
<dbReference type="GO" id="GO:0005829">
    <property type="term" value="C:cytosol"/>
    <property type="evidence" value="ECO:0007669"/>
    <property type="project" value="TreeGrafter"/>
</dbReference>
<comment type="function">
    <text evidence="2">Binds to DNA and alters its conformation. May be involved in regulation of gene expression, nucleoid organization and DNA protection.</text>
</comment>
<dbReference type="HAMAP" id="MF_00274">
    <property type="entry name" value="DNA_YbaB_EbfC"/>
    <property type="match status" value="1"/>
</dbReference>
<name>A0A1Y1RXZ1_9SPIO</name>
<keyword evidence="1 2" id="KW-0238">DNA-binding</keyword>
<gene>
    <name evidence="3" type="ORF">B4O97_11635</name>
</gene>
<evidence type="ECO:0000313" key="4">
    <source>
        <dbReference type="Proteomes" id="UP000192343"/>
    </source>
</evidence>
<dbReference type="EMBL" id="MWQY01000012">
    <property type="protein sequence ID" value="ORC34599.1"/>
    <property type="molecule type" value="Genomic_DNA"/>
</dbReference>
<dbReference type="SUPFAM" id="SSF82607">
    <property type="entry name" value="YbaB-like"/>
    <property type="match status" value="1"/>
</dbReference>
<comment type="similarity">
    <text evidence="2">Belongs to the YbaB/EbfC family.</text>
</comment>
<dbReference type="InterPro" id="IPR004401">
    <property type="entry name" value="YbaB/EbfC"/>
</dbReference>
<evidence type="ECO:0000256" key="2">
    <source>
        <dbReference type="HAMAP-Rule" id="MF_00274"/>
    </source>
</evidence>